<proteinExistence type="predicted"/>
<reference evidence="3 4" key="1">
    <citation type="submission" date="2020-01" db="EMBL/GenBank/DDBJ databases">
        <title>Draft genome assembly of Ensifer adhaerens T173.</title>
        <authorList>
            <person name="Craig J.E."/>
            <person name="Stinchcombe J.R."/>
        </authorList>
    </citation>
    <scope>NUCLEOTIDE SEQUENCE [LARGE SCALE GENOMIC DNA]</scope>
    <source>
        <strain evidence="3 4">T173</strain>
    </source>
</reference>
<dbReference type="AlphaFoldDB" id="A0AAW4FVQ4"/>
<evidence type="ECO:0000256" key="2">
    <source>
        <dbReference type="SAM" id="MobiDB-lite"/>
    </source>
</evidence>
<sequence>MQEPVNHAAGPDLYLFVGARPESFASGGGADEVLLLQPDPTVAAKLERAIEGQAGVRVIAASLGKAAGQATLNMMNMAALSSLRQPTPALLDLFPGLKTVATRDVRILRVADLDIPIAIDGLPYSLRVQIDMPGSEFDILSCLDETGLLAKVTECIVLCGTDVFFEGGCNYQAVVDFLAEKAFVQTDRDDSDPDWPVLRFRGNPQSRQAMLARISSLENELTELKETADKSRILFGELEAERNKLRQQVAAHTEAAKVLEATAEERKKRIGVLEVENKRTVELQADVGFQIRMNALLRNDLDELAGRFEQSERQRLRLEELLRTLTPKLQQAAEELHLLQASPLSKAKMVEVAGGKPKTKRGRRDRNA</sequence>
<accession>A0AAW4FVQ4</accession>
<feature type="coiled-coil region" evidence="1">
    <location>
        <begin position="207"/>
        <end position="262"/>
    </location>
</feature>
<keyword evidence="4" id="KW-1185">Reference proteome</keyword>
<feature type="region of interest" description="Disordered" evidence="2">
    <location>
        <begin position="349"/>
        <end position="368"/>
    </location>
</feature>
<organism evidence="3 4">
    <name type="scientific">Ensifer canadensis</name>
    <dbReference type="NCBI Taxonomy" id="555315"/>
    <lineage>
        <taxon>Bacteria</taxon>
        <taxon>Pseudomonadati</taxon>
        <taxon>Pseudomonadota</taxon>
        <taxon>Alphaproteobacteria</taxon>
        <taxon>Hyphomicrobiales</taxon>
        <taxon>Rhizobiaceae</taxon>
        <taxon>Sinorhizobium/Ensifer group</taxon>
        <taxon>Ensifer</taxon>
    </lineage>
</organism>
<protein>
    <submittedName>
        <fullName evidence="3">Uncharacterized protein</fullName>
    </submittedName>
</protein>
<feature type="compositionally biased region" description="Basic residues" evidence="2">
    <location>
        <begin position="357"/>
        <end position="368"/>
    </location>
</feature>
<evidence type="ECO:0000256" key="1">
    <source>
        <dbReference type="SAM" id="Coils"/>
    </source>
</evidence>
<name>A0AAW4FVQ4_9HYPH</name>
<comment type="caution">
    <text evidence="3">The sequence shown here is derived from an EMBL/GenBank/DDBJ whole genome shotgun (WGS) entry which is preliminary data.</text>
</comment>
<feature type="coiled-coil region" evidence="1">
    <location>
        <begin position="294"/>
        <end position="321"/>
    </location>
</feature>
<keyword evidence="1" id="KW-0175">Coiled coil</keyword>
<dbReference type="EMBL" id="WXFA01000047">
    <property type="protein sequence ID" value="MBM3095500.1"/>
    <property type="molecule type" value="Genomic_DNA"/>
</dbReference>
<evidence type="ECO:0000313" key="4">
    <source>
        <dbReference type="Proteomes" id="UP000744980"/>
    </source>
</evidence>
<gene>
    <name evidence="3" type="ORF">GFB56_32785</name>
</gene>
<evidence type="ECO:0000313" key="3">
    <source>
        <dbReference type="EMBL" id="MBM3095500.1"/>
    </source>
</evidence>
<dbReference type="Proteomes" id="UP000744980">
    <property type="component" value="Unassembled WGS sequence"/>
</dbReference>
<dbReference type="RefSeq" id="WP_203529798.1">
    <property type="nucleotide sequence ID" value="NZ_CP083371.1"/>
</dbReference>